<sequence length="125" mass="13714">GQTTKATETTTDPVGEATEVELVCHTAPIPTSTPFTFGETTIQSAVESAETSFSMPQSSQYPFTPANFNRVESENDVPFIDLLGEQPKAAGIHPQDSARDEGESYKKKMHKKRKQEKVGLREALK</sequence>
<keyword evidence="3" id="KW-1185">Reference proteome</keyword>
<reference evidence="2 3" key="1">
    <citation type="journal article" date="2021" name="BMC Genomics">
        <title>Datura genome reveals duplications of psychoactive alkaloid biosynthetic genes and high mutation rate following tissue culture.</title>
        <authorList>
            <person name="Rajewski A."/>
            <person name="Carter-House D."/>
            <person name="Stajich J."/>
            <person name="Litt A."/>
        </authorList>
    </citation>
    <scope>NUCLEOTIDE SEQUENCE [LARGE SCALE GENOMIC DNA]</scope>
    <source>
        <strain evidence="2">AR-01</strain>
    </source>
</reference>
<organism evidence="2 3">
    <name type="scientific">Datura stramonium</name>
    <name type="common">Jimsonweed</name>
    <name type="synonym">Common thornapple</name>
    <dbReference type="NCBI Taxonomy" id="4076"/>
    <lineage>
        <taxon>Eukaryota</taxon>
        <taxon>Viridiplantae</taxon>
        <taxon>Streptophyta</taxon>
        <taxon>Embryophyta</taxon>
        <taxon>Tracheophyta</taxon>
        <taxon>Spermatophyta</taxon>
        <taxon>Magnoliopsida</taxon>
        <taxon>eudicotyledons</taxon>
        <taxon>Gunneridae</taxon>
        <taxon>Pentapetalae</taxon>
        <taxon>asterids</taxon>
        <taxon>lamiids</taxon>
        <taxon>Solanales</taxon>
        <taxon>Solanaceae</taxon>
        <taxon>Solanoideae</taxon>
        <taxon>Datureae</taxon>
        <taxon>Datura</taxon>
    </lineage>
</organism>
<gene>
    <name evidence="2" type="ORF">HAX54_025989</name>
</gene>
<accession>A0ABS8Y4Z8</accession>
<dbReference type="EMBL" id="JACEIK010031570">
    <property type="protein sequence ID" value="MCE5166766.1"/>
    <property type="molecule type" value="Genomic_DNA"/>
</dbReference>
<feature type="region of interest" description="Disordered" evidence="1">
    <location>
        <begin position="87"/>
        <end position="125"/>
    </location>
</feature>
<name>A0ABS8Y4Z8_DATST</name>
<evidence type="ECO:0000313" key="3">
    <source>
        <dbReference type="Proteomes" id="UP000823775"/>
    </source>
</evidence>
<evidence type="ECO:0000313" key="2">
    <source>
        <dbReference type="EMBL" id="MCE5166766.1"/>
    </source>
</evidence>
<evidence type="ECO:0000256" key="1">
    <source>
        <dbReference type="SAM" id="MobiDB-lite"/>
    </source>
</evidence>
<feature type="compositionally biased region" description="Basic and acidic residues" evidence="1">
    <location>
        <begin position="116"/>
        <end position="125"/>
    </location>
</feature>
<comment type="caution">
    <text evidence="2">The sequence shown here is derived from an EMBL/GenBank/DDBJ whole genome shotgun (WGS) entry which is preliminary data.</text>
</comment>
<proteinExistence type="predicted"/>
<dbReference type="Proteomes" id="UP000823775">
    <property type="component" value="Unassembled WGS sequence"/>
</dbReference>
<protein>
    <submittedName>
        <fullName evidence="2">Uncharacterized protein</fullName>
    </submittedName>
</protein>
<feature type="non-terminal residue" evidence="2">
    <location>
        <position position="1"/>
    </location>
</feature>
<feature type="compositionally biased region" description="Basic and acidic residues" evidence="1">
    <location>
        <begin position="96"/>
        <end position="106"/>
    </location>
</feature>